<accession>A0ABS5KBE9</accession>
<evidence type="ECO:0008006" key="3">
    <source>
        <dbReference type="Google" id="ProtNLM"/>
    </source>
</evidence>
<proteinExistence type="predicted"/>
<comment type="caution">
    <text evidence="1">The sequence shown here is derived from an EMBL/GenBank/DDBJ whole genome shotgun (WGS) entry which is preliminary data.</text>
</comment>
<dbReference type="RefSeq" id="WP_212228947.1">
    <property type="nucleotide sequence ID" value="NZ_JAGUCN010000014.1"/>
</dbReference>
<reference evidence="1 2" key="1">
    <citation type="journal article" date="2014" name="Int. J. Syst. Evol. Microbiol.">
        <title>Carboxylicivirga gen. nov. in the family Marinilabiliaceae with two novel species, Carboxylicivirga mesophila sp. nov. and Carboxylicivirga taeanensis sp. nov., and reclassification of Cytophaga fermentans as Saccharicrinis fermentans gen. nov., comb. nov.</title>
        <authorList>
            <person name="Yang S.H."/>
            <person name="Seo H.S."/>
            <person name="Woo J.H."/>
            <person name="Oh H.M."/>
            <person name="Jang H."/>
            <person name="Lee J.H."/>
            <person name="Kim S.J."/>
            <person name="Kwon K.K."/>
        </authorList>
    </citation>
    <scope>NUCLEOTIDE SEQUENCE [LARGE SCALE GENOMIC DNA]</scope>
    <source>
        <strain evidence="1 2">JCM 18290</strain>
    </source>
</reference>
<dbReference type="EMBL" id="JAGUCN010000014">
    <property type="protein sequence ID" value="MBS2212345.1"/>
    <property type="molecule type" value="Genomic_DNA"/>
</dbReference>
<organism evidence="1 2">
    <name type="scientific">Carboxylicivirga mesophila</name>
    <dbReference type="NCBI Taxonomy" id="1166478"/>
    <lineage>
        <taxon>Bacteria</taxon>
        <taxon>Pseudomonadati</taxon>
        <taxon>Bacteroidota</taxon>
        <taxon>Bacteroidia</taxon>
        <taxon>Marinilabiliales</taxon>
        <taxon>Marinilabiliaceae</taxon>
        <taxon>Carboxylicivirga</taxon>
    </lineage>
</organism>
<sequence length="424" mass="46472">MMKKLLILIALLILVFTGNWVYGNILSKKIEDRILLLSKSVNDRLVVKFDHVKVNPLLSKLQLKGLQVTTVEGQELAQGEKVVLDMPYNEAIRLLNGKKVDELKALKLKVDNLRVGIDEAGGELLLGHLFIDFNGAINKADIQTIQTAFPSVNQRLRVQAKDVTLGQTPWLHALGFNPEQIKDVNQFNELSIECELQPLQSQLKLVKFNLDADWLDCQSSGVLNYVGEGLTNAKAKKAESSFNLKLKQNGMTWGDATTNGKFSLDKLSIKSDAVVDYSGSTPSVQSQSSHILLENLSVEYAGTKRAQLEAQTALLGLKMDKITVGKLAINSVLANDWLTITDSELQSSFMDIDLNAKVNVSSEAPGASQIESATLIVSNLAPGIQNGLSTFELMTMQSLPRNGDAIILEMTGPVSRPVIKGLRY</sequence>
<gene>
    <name evidence="1" type="ORF">KEM09_13095</name>
</gene>
<keyword evidence="2" id="KW-1185">Reference proteome</keyword>
<dbReference type="Proteomes" id="UP000721861">
    <property type="component" value="Unassembled WGS sequence"/>
</dbReference>
<evidence type="ECO:0000313" key="1">
    <source>
        <dbReference type="EMBL" id="MBS2212345.1"/>
    </source>
</evidence>
<name>A0ABS5KBE9_9BACT</name>
<protein>
    <recommendedName>
        <fullName evidence="3">AsmA domain-containing protein</fullName>
    </recommendedName>
</protein>
<evidence type="ECO:0000313" key="2">
    <source>
        <dbReference type="Proteomes" id="UP000721861"/>
    </source>
</evidence>